<dbReference type="EMBL" id="KM982401">
    <property type="protein sequence ID" value="AKI79059.1"/>
    <property type="molecule type" value="Genomic_DNA"/>
</dbReference>
<dbReference type="InterPro" id="IPR002110">
    <property type="entry name" value="Ankyrin_rpt"/>
</dbReference>
<dbReference type="PROSITE" id="PS50297">
    <property type="entry name" value="ANK_REP_REGION"/>
    <property type="match status" value="3"/>
</dbReference>
<dbReference type="PANTHER" id="PTHR24118">
    <property type="entry name" value="POTE ANKYRIN DOMAIN"/>
    <property type="match status" value="1"/>
</dbReference>
<reference evidence="1 2" key="1">
    <citation type="submission" date="2014-10" db="EMBL/GenBank/DDBJ databases">
        <title>Pan-genome analysis of Brazilian lineage A amoebal mimiviruses.</title>
        <authorList>
            <person name="Assis F.L."/>
            <person name="Abrahao J.S."/>
            <person name="Kroon E.G."/>
            <person name="Dornas F.P."/>
            <person name="Andrade K.R."/>
            <person name="Borato P.V.M."/>
            <person name="Pilotto M.R."/>
            <person name="Benamar S."/>
            <person name="LaScola B."/>
            <person name="Colson P."/>
        </authorList>
    </citation>
    <scope>NUCLEOTIDE SEQUENCE [LARGE SCALE GENOMIC DNA]</scope>
    <source>
        <strain evidence="1 2">Oyster</strain>
    </source>
</reference>
<dbReference type="PANTHER" id="PTHR24118:SF99">
    <property type="entry name" value="POTE ANKYRIN DOMAIN FAMILY MEMBER 3C-RELATED"/>
    <property type="match status" value="1"/>
</dbReference>
<dbReference type="Proteomes" id="UP000241474">
    <property type="component" value="Segment"/>
</dbReference>
<sequence>MTRYFSKYLPIEFGEYEYDKKFPYCYNKTCKNFSRLMWLIINEKSNPRIDGHKLIVKHLKKNKRKINYQNEDGWTALMIASILSNDWSSVKTVKLLLKKGADLNIQNYTNSLTALELAASNAKCASNIETVKLLIQYGADVNHKNLLGDSVLHYCYLDYSTRSDNLEVIKLLLSHGADINSVTYQGNTLLYIVSKVSQNNNSIETVKFLLENNADPNIPNNKGTTALMVASKYSNSTSNFNTVRLLLDHGANVNFANKHNKTALSKTVSNFDGSSFVTLNFLIEKGAIDIPIGIDKLSILMVAVNRYYSTNLHNFVELIELLLKYFNPNIQCSKGRTVLHYLCSRQIRDFPYVDIINLLLKAGINPNIKDNQGKTALMLACDNYYLLKNKEAVRLLCTICTINTIDNSGQSALNYFLEKYREKYVDVFMMMLEYGAFCVNKKNIKKFKILKCFDYLSKNNKINKIHDKICDQIKLKAIKHQIRPTSFRMKIISLNWYSRSHQTDKIISWNNFDIIDYLGAIDIDDLRHKISDCMKYID</sequence>
<accession>A0A0G2Y3M0</accession>
<dbReference type="SMART" id="SM00248">
    <property type="entry name" value="ANK"/>
    <property type="match status" value="11"/>
</dbReference>
<evidence type="ECO:0000313" key="2">
    <source>
        <dbReference type="Proteomes" id="UP000241474"/>
    </source>
</evidence>
<dbReference type="SUPFAM" id="SSF48403">
    <property type="entry name" value="Ankyrin repeat"/>
    <property type="match status" value="2"/>
</dbReference>
<dbReference type="Pfam" id="PF12796">
    <property type="entry name" value="Ank_2"/>
    <property type="match status" value="3"/>
</dbReference>
<name>A0A0G2Y3M0_MIMIV</name>
<organism evidence="1 2">
    <name type="scientific">Acanthamoeba polyphaga mimivirus</name>
    <name type="common">APMV</name>
    <dbReference type="NCBI Taxonomy" id="212035"/>
    <lineage>
        <taxon>Viruses</taxon>
        <taxon>Varidnaviria</taxon>
        <taxon>Bamfordvirae</taxon>
        <taxon>Nucleocytoviricota</taxon>
        <taxon>Megaviricetes</taxon>
        <taxon>Imitervirales</taxon>
        <taxon>Mimiviridae</taxon>
        <taxon>Megamimivirinae</taxon>
        <taxon>Mimivirus</taxon>
        <taxon>Mimivirus bradfordmassiliense</taxon>
    </lineage>
</organism>
<dbReference type="Gene3D" id="1.25.40.20">
    <property type="entry name" value="Ankyrin repeat-containing domain"/>
    <property type="match status" value="4"/>
</dbReference>
<dbReference type="PROSITE" id="PS50088">
    <property type="entry name" value="ANK_REPEAT"/>
    <property type="match status" value="6"/>
</dbReference>
<protein>
    <submittedName>
        <fullName evidence="1">Ankyrin-containing protein</fullName>
    </submittedName>
</protein>
<evidence type="ECO:0000313" key="1">
    <source>
        <dbReference type="EMBL" id="AKI79059.1"/>
    </source>
</evidence>
<organismHost>
    <name type="scientific">Acanthamoeba polyphaga</name>
    <name type="common">Amoeba</name>
    <dbReference type="NCBI Taxonomy" id="5757"/>
</organismHost>
<dbReference type="InterPro" id="IPR036770">
    <property type="entry name" value="Ankyrin_rpt-contain_sf"/>
</dbReference>
<dbReference type="Pfam" id="PF13637">
    <property type="entry name" value="Ank_4"/>
    <property type="match status" value="1"/>
</dbReference>
<proteinExistence type="predicted"/>